<dbReference type="Gene3D" id="3.30.559.30">
    <property type="entry name" value="Nonribosomal peptide synthetase, condensation domain"/>
    <property type="match status" value="2"/>
</dbReference>
<dbReference type="PROSITE" id="PS50075">
    <property type="entry name" value="CARRIER"/>
    <property type="match status" value="2"/>
</dbReference>
<dbReference type="Pfam" id="PF00501">
    <property type="entry name" value="AMP-binding"/>
    <property type="match status" value="2"/>
</dbReference>
<dbReference type="Pfam" id="PF00550">
    <property type="entry name" value="PP-binding"/>
    <property type="match status" value="2"/>
</dbReference>
<dbReference type="Proteomes" id="UP001500879">
    <property type="component" value="Unassembled WGS sequence"/>
</dbReference>
<dbReference type="InterPro" id="IPR020806">
    <property type="entry name" value="PKS_PP-bd"/>
</dbReference>
<dbReference type="InterPro" id="IPR023213">
    <property type="entry name" value="CAT-like_dom_sf"/>
</dbReference>
<dbReference type="EMBL" id="BAAABX010000023">
    <property type="protein sequence ID" value="GAA0401948.1"/>
    <property type="molecule type" value="Genomic_DNA"/>
</dbReference>
<dbReference type="PROSITE" id="PS00455">
    <property type="entry name" value="AMP_BINDING"/>
    <property type="match status" value="1"/>
</dbReference>
<gene>
    <name evidence="6" type="ORF">GCM10010357_23800</name>
</gene>
<organism evidence="6 7">
    <name type="scientific">Streptomyces luteireticuli</name>
    <dbReference type="NCBI Taxonomy" id="173858"/>
    <lineage>
        <taxon>Bacteria</taxon>
        <taxon>Bacillati</taxon>
        <taxon>Actinomycetota</taxon>
        <taxon>Actinomycetes</taxon>
        <taxon>Kitasatosporales</taxon>
        <taxon>Streptomycetaceae</taxon>
        <taxon>Streptomyces</taxon>
    </lineage>
</organism>
<proteinExistence type="predicted"/>
<dbReference type="PANTHER" id="PTHR45527:SF1">
    <property type="entry name" value="FATTY ACID SYNTHASE"/>
    <property type="match status" value="1"/>
</dbReference>
<evidence type="ECO:0000256" key="1">
    <source>
        <dbReference type="ARBA" id="ARBA00001957"/>
    </source>
</evidence>
<dbReference type="InterPro" id="IPR042099">
    <property type="entry name" value="ANL_N_sf"/>
</dbReference>
<dbReference type="InterPro" id="IPR020845">
    <property type="entry name" value="AMP-binding_CS"/>
</dbReference>
<evidence type="ECO:0000256" key="4">
    <source>
        <dbReference type="SAM" id="MobiDB-lite"/>
    </source>
</evidence>
<feature type="domain" description="Carrier" evidence="5">
    <location>
        <begin position="2034"/>
        <end position="2109"/>
    </location>
</feature>
<dbReference type="NCBIfam" id="TIGR01733">
    <property type="entry name" value="AA-adenyl-dom"/>
    <property type="match status" value="2"/>
</dbReference>
<dbReference type="Gene3D" id="2.30.38.10">
    <property type="entry name" value="Luciferase, Domain 3"/>
    <property type="match status" value="1"/>
</dbReference>
<evidence type="ECO:0000256" key="2">
    <source>
        <dbReference type="ARBA" id="ARBA00022450"/>
    </source>
</evidence>
<dbReference type="InterPro" id="IPR010071">
    <property type="entry name" value="AA_adenyl_dom"/>
</dbReference>
<keyword evidence="3" id="KW-0597">Phosphoprotein</keyword>
<dbReference type="Gene3D" id="3.30.300.30">
    <property type="match status" value="2"/>
</dbReference>
<name>A0ABN0YN43_9ACTN</name>
<reference evidence="6 7" key="1">
    <citation type="journal article" date="2019" name="Int. J. Syst. Evol. Microbiol.">
        <title>The Global Catalogue of Microorganisms (GCM) 10K type strain sequencing project: providing services to taxonomists for standard genome sequencing and annotation.</title>
        <authorList>
            <consortium name="The Broad Institute Genomics Platform"/>
            <consortium name="The Broad Institute Genome Sequencing Center for Infectious Disease"/>
            <person name="Wu L."/>
            <person name="Ma J."/>
        </authorList>
    </citation>
    <scope>NUCLEOTIDE SEQUENCE [LARGE SCALE GENOMIC DNA]</scope>
    <source>
        <strain evidence="6 7">JCM 4788</strain>
    </source>
</reference>
<feature type="region of interest" description="Disordered" evidence="4">
    <location>
        <begin position="2103"/>
        <end position="2134"/>
    </location>
</feature>
<evidence type="ECO:0000313" key="6">
    <source>
        <dbReference type="EMBL" id="GAA0401948.1"/>
    </source>
</evidence>
<dbReference type="InterPro" id="IPR001242">
    <property type="entry name" value="Condensation_dom"/>
</dbReference>
<dbReference type="SUPFAM" id="SSF52777">
    <property type="entry name" value="CoA-dependent acyltransferases"/>
    <property type="match status" value="4"/>
</dbReference>
<dbReference type="InterPro" id="IPR029058">
    <property type="entry name" value="AB_hydrolase_fold"/>
</dbReference>
<dbReference type="PROSITE" id="PS00012">
    <property type="entry name" value="PHOSPHOPANTETHEINE"/>
    <property type="match status" value="2"/>
</dbReference>
<feature type="domain" description="Carrier" evidence="5">
    <location>
        <begin position="514"/>
        <end position="588"/>
    </location>
</feature>
<keyword evidence="2" id="KW-0596">Phosphopantetheine</keyword>
<protein>
    <recommendedName>
        <fullName evidence="5">Carrier domain-containing protein</fullName>
    </recommendedName>
</protein>
<accession>A0ABN0YN43</accession>
<dbReference type="InterPro" id="IPR025110">
    <property type="entry name" value="AMP-bd_C"/>
</dbReference>
<sequence length="2134" mass="224304">MPAPLDRRADGPLPVHRAFAAAARRTPDATAVVEETGGRRSYRELGSWAAGTAAGLRAAGVGPGATVAVRLPRSARLVAALLAVFETGAAAVVLDPRTPAGRLAAIEADAGCAAVLVPAEAPGGPGGGPVPVPVPASPGGTDPGAMLAAAGPDGELDRVACVFYTSGSTGRPKGVQVTHRNLGRFAAGPHWDGPGHRVTALVSALGFDALSHDLWVPLTRGGSVVVPAEDRVDAHRLAALVAAHGVTGVFLTTAWFGQIAADDPGALRGLHTVLTGGEAADPWAFDRVRAACPQLTIGHVYGPTECTTFTTLHPLPPGEPVPGGRVPIGTGLPGVTVRLLGPDLAEVPDGGPGEVYVAGEQVARGYLGLPARTAERFVADPHGPAGSRMYRTGDLAVRGPDGALEYLARDDDQVKIRGHRVEPGEVRTALAALPGVARAAVAVRDGRLIGYAVPEQGGACGTPDQLRDRLGQLLPEYLVPSAMVLLDELPLSVNGKVDRAALPAPAAARAGTGVPRTPAERALCAAFAEVLGLPGAGTEDDFFALGGDSITAMRLVSRVRRENVAISSQDVFRLRTPGALAGAGARAAVPSADLLHRSATGALGLPPIALWLREQGEGTAEFVQSVLVETPAGLEREALVTALRTVLDRHDALRTRLPDPSPGAVWQPEVLPPGEVDAAELLDVVDVRARPGVPSPRGVQEAVRHAMRSLDLPAGRTLRAVWWDAGPARAGRLLLAVHHLVVDGVSWQVLLPDLARAAEDPRALGSWGAATPYRRWVETHNARAGSPDVLATLPHWRAAVAPAPTPWPARGPLVPELDTVATSRTLECVLPAEVGRALLTTAPAHFAVTTQELLLTALTVAAARRGGPRTLVLDTEGHGRDATGPSAADVSATVGWFTCLYPLRLECPERAARRPDGPAEEDAALAEAVRGIRSQWRRLPEDRSSYGLLRHLHPQTAGPLAAAPGRPLLFNYLGRYAVPGRDPWPYAAEAPVLGIHRAARQPLSHPLEVNAVVDERTGEPVLTAVWRWSARLVDGNGVAGLAREWAGVLTALARASAAGARNRTAAPAVPAPREQEGEGEQWPCSPLQEGLLYHAHRGEGAPDPYHVQTVLDLEGPVDTAALRAALSALTAQHPALRAGFRWNGHGQAVQTVPGSVEVPLREADLSHLPEEERERAADEAARRDRDEPFDPAVPPLLRAVLLRLGGTRSRLLLSYHHILMDGWSMQVALADLAGLYGQAASGAAPRPAARPSALVYLRHLADQDAELAVKAWRALLDGVTEPTLLTSPGREERGRPRTVLLELPPERTAALRARARERALSLNTLILGAWGLVLAQLTGRADVVFGTVVADRPPHLPGVESMVGLMNNAVPVRVDTASCDDRGGLLAALQEQRTAMMPHQHLGLAEITRAAGLRELFDTVAVLETYTDAFATTWGTDLRVASSRVENGTHYPLCLLVSPGERIAVRVQYRPGRLTEEGAREVGERLLEALDALAGEPSVPAACPVGAVRRPAAAEPGRTAAPVPVLERFAAQARAVPARAAVVDGAGVLDYRGLDAASDRLAGELAARGVGAEDVVALCLRRGRDAVTAMLAVLKAGAAYLWLDPRHPARRVASLAAEGRPALLVRHAEFDDALALVPAEVPRMLLEPRHVAPEPPVAACRAGRLPGHPAYVVHTSGTQGVPKAVMMPGAALDRLVDWHERRFPAEPGAVTAQFTSMAFDVATQEVLTALCTGRTLAVPDADTRADVAAWAAWLREHRVTELFAPTPVLEALCECADGERESLPDLRHLVQAGEALVVGPRLRTLCARGGKRLHNHYGPAETHVVTAGEVAGDPACWPARPGIGAPVPGSRVMLLDSGLRPVPDGLTGELYLAGDQLARGYLGRPGPTAARFVADPWGPPGSRMYRTGDLARRLPDGTLEFAGRNDDQVKVRGHRIEPDEVRAALAALPGVAQAAVVARPDGHGGKELTGYAVVPDRSGTAPDGPALREALARVLPDFMLPARVMVLDRMPLTVNGKVDRRALPAPGRGPAGREPRSAAERVVAGAFAEVLGLERVGADDNFFHLGGHSLLAARLLQRLRERLDPAVTLAQVMERATPAALAAALAPAPAGGPPPARRRTAAGRSNRSPLRGDP</sequence>
<dbReference type="SUPFAM" id="SSF47336">
    <property type="entry name" value="ACP-like"/>
    <property type="match status" value="2"/>
</dbReference>
<dbReference type="PANTHER" id="PTHR45527">
    <property type="entry name" value="NONRIBOSOMAL PEPTIDE SYNTHETASE"/>
    <property type="match status" value="1"/>
</dbReference>
<evidence type="ECO:0000313" key="7">
    <source>
        <dbReference type="Proteomes" id="UP001500879"/>
    </source>
</evidence>
<feature type="compositionally biased region" description="Basic and acidic residues" evidence="4">
    <location>
        <begin position="1162"/>
        <end position="1188"/>
    </location>
</feature>
<dbReference type="InterPro" id="IPR036736">
    <property type="entry name" value="ACP-like_sf"/>
</dbReference>
<feature type="region of interest" description="Disordered" evidence="4">
    <location>
        <begin position="1061"/>
        <end position="1082"/>
    </location>
</feature>
<dbReference type="Gene3D" id="3.40.50.980">
    <property type="match status" value="2"/>
</dbReference>
<comment type="caution">
    <text evidence="6">The sequence shown here is derived from an EMBL/GenBank/DDBJ whole genome shotgun (WGS) entry which is preliminary data.</text>
</comment>
<dbReference type="Pfam" id="PF00668">
    <property type="entry name" value="Condensation"/>
    <property type="match status" value="2"/>
</dbReference>
<dbReference type="SUPFAM" id="SSF56801">
    <property type="entry name" value="Acetyl-CoA synthetase-like"/>
    <property type="match status" value="2"/>
</dbReference>
<dbReference type="Gene3D" id="3.40.50.1820">
    <property type="entry name" value="alpha/beta hydrolase"/>
    <property type="match status" value="1"/>
</dbReference>
<dbReference type="InterPro" id="IPR045851">
    <property type="entry name" value="AMP-bd_C_sf"/>
</dbReference>
<dbReference type="Gene3D" id="1.10.1200.10">
    <property type="entry name" value="ACP-like"/>
    <property type="match status" value="1"/>
</dbReference>
<dbReference type="InterPro" id="IPR000873">
    <property type="entry name" value="AMP-dep_synth/lig_dom"/>
</dbReference>
<dbReference type="Gene3D" id="3.40.50.12780">
    <property type="entry name" value="N-terminal domain of ligase-like"/>
    <property type="match status" value="1"/>
</dbReference>
<dbReference type="Gene3D" id="3.30.559.10">
    <property type="entry name" value="Chloramphenicol acetyltransferase-like domain"/>
    <property type="match status" value="2"/>
</dbReference>
<dbReference type="SMART" id="SM00823">
    <property type="entry name" value="PKS_PP"/>
    <property type="match status" value="2"/>
</dbReference>
<evidence type="ECO:0000256" key="3">
    <source>
        <dbReference type="ARBA" id="ARBA00022553"/>
    </source>
</evidence>
<feature type="region of interest" description="Disordered" evidence="4">
    <location>
        <begin position="1162"/>
        <end position="1189"/>
    </location>
</feature>
<keyword evidence="7" id="KW-1185">Reference proteome</keyword>
<dbReference type="Pfam" id="PF13193">
    <property type="entry name" value="AMP-binding_C"/>
    <property type="match status" value="2"/>
</dbReference>
<dbReference type="InterPro" id="IPR006162">
    <property type="entry name" value="Ppantetheine_attach_site"/>
</dbReference>
<evidence type="ECO:0000259" key="5">
    <source>
        <dbReference type="PROSITE" id="PS50075"/>
    </source>
</evidence>
<comment type="cofactor">
    <cofactor evidence="1">
        <name>pantetheine 4'-phosphate</name>
        <dbReference type="ChEBI" id="CHEBI:47942"/>
    </cofactor>
</comment>
<dbReference type="InterPro" id="IPR009081">
    <property type="entry name" value="PP-bd_ACP"/>
</dbReference>